<gene>
    <name evidence="3" type="ORF">PMAYCL1PPCAC_14406</name>
</gene>
<evidence type="ECO:0000256" key="2">
    <source>
        <dbReference type="SAM" id="MobiDB-lite"/>
    </source>
</evidence>
<dbReference type="GO" id="GO:0000175">
    <property type="term" value="F:3'-5'-RNA exonuclease activity"/>
    <property type="evidence" value="ECO:0007669"/>
    <property type="project" value="InterPro"/>
</dbReference>
<dbReference type="Proteomes" id="UP001328107">
    <property type="component" value="Unassembled WGS sequence"/>
</dbReference>
<sequence>SFPSPTHPSLPPPNQSVSPSNSVSSPSISSPTNGPPPSKSARTSIPASTPRARAATGSRARLRPPSIPAEGLSIDITVYWKGKLAEKDKLLAIERKQKHLLGKYLSGELVEQECESRLHPVDSSSAGFATVVREIPRYLSTRSAGAHREHKEWMEFMKLMGIQGGTIPSLAGHRFNIHFFIAARVFSLRDHIKKFIEYAPTMAFLNDLLDDELVLVQLQILGLLDQKITGPLWRIAENVGVIEGAQYHRDILAYIDDCIDSPALFFSGECPRMTTPPSFELFKVDGTLFKALVTNSPSSLALEVSVRVLRACATYLRDVLSQSLPGGSYSNPSDSVAQCVQSAPTTNRAAESAFAFMDYLYRKSPNMRFFRRDAITCFRLNHVGEWLDGKSTSERTMLLEKALRCRDEIVRDERKQVEQLGEEIVSKMVARKEENDGKALKGDIRRAKLTTDLGLLDTDTKIDSAIFPYQNAVDVIKAQIRYRKQVVERSAHPGLYRFSGKGVAHNLQTLVSNLKEIVAADSIAGALEEDAFRHSLLGRTFRLTDDVQLPDGMVLSS</sequence>
<accession>A0AAN5CHH0</accession>
<dbReference type="PANTHER" id="PTHR11046:SF25">
    <property type="match status" value="1"/>
</dbReference>
<feature type="compositionally biased region" description="Pro residues" evidence="2">
    <location>
        <begin position="1"/>
        <end position="14"/>
    </location>
</feature>
<evidence type="ECO:0000313" key="3">
    <source>
        <dbReference type="EMBL" id="GMR44211.1"/>
    </source>
</evidence>
<proteinExistence type="predicted"/>
<feature type="non-terminal residue" evidence="3">
    <location>
        <position position="1"/>
    </location>
</feature>
<name>A0AAN5CHH0_9BILA</name>
<keyword evidence="1" id="KW-0540">Nuclease</keyword>
<dbReference type="AlphaFoldDB" id="A0AAN5CHH0"/>
<keyword evidence="1" id="KW-0378">Hydrolase</keyword>
<evidence type="ECO:0000256" key="1">
    <source>
        <dbReference type="ARBA" id="ARBA00022722"/>
    </source>
</evidence>
<evidence type="ECO:0000313" key="4">
    <source>
        <dbReference type="Proteomes" id="UP001328107"/>
    </source>
</evidence>
<dbReference type="PANTHER" id="PTHR11046">
    <property type="entry name" value="OLIGORIBONUCLEASE, MITOCHONDRIAL"/>
    <property type="match status" value="1"/>
</dbReference>
<keyword evidence="4" id="KW-1185">Reference proteome</keyword>
<dbReference type="InterPro" id="IPR022894">
    <property type="entry name" value="Oligoribonuclease"/>
</dbReference>
<protein>
    <submittedName>
        <fullName evidence="3">Uncharacterized protein</fullName>
    </submittedName>
</protein>
<feature type="region of interest" description="Disordered" evidence="2">
    <location>
        <begin position="1"/>
        <end position="67"/>
    </location>
</feature>
<organism evidence="3 4">
    <name type="scientific">Pristionchus mayeri</name>
    <dbReference type="NCBI Taxonomy" id="1317129"/>
    <lineage>
        <taxon>Eukaryota</taxon>
        <taxon>Metazoa</taxon>
        <taxon>Ecdysozoa</taxon>
        <taxon>Nematoda</taxon>
        <taxon>Chromadorea</taxon>
        <taxon>Rhabditida</taxon>
        <taxon>Rhabditina</taxon>
        <taxon>Diplogasteromorpha</taxon>
        <taxon>Diplogasteroidea</taxon>
        <taxon>Neodiplogasteridae</taxon>
        <taxon>Pristionchus</taxon>
    </lineage>
</organism>
<reference evidence="4" key="1">
    <citation type="submission" date="2022-10" db="EMBL/GenBank/DDBJ databases">
        <title>Genome assembly of Pristionchus species.</title>
        <authorList>
            <person name="Yoshida K."/>
            <person name="Sommer R.J."/>
        </authorList>
    </citation>
    <scope>NUCLEOTIDE SEQUENCE [LARGE SCALE GENOMIC DNA]</scope>
    <source>
        <strain evidence="4">RS5460</strain>
    </source>
</reference>
<feature type="compositionally biased region" description="Low complexity" evidence="2">
    <location>
        <begin position="15"/>
        <end position="32"/>
    </location>
</feature>
<comment type="caution">
    <text evidence="3">The sequence shown here is derived from an EMBL/GenBank/DDBJ whole genome shotgun (WGS) entry which is preliminary data.</text>
</comment>
<dbReference type="EMBL" id="BTRK01000003">
    <property type="protein sequence ID" value="GMR44211.1"/>
    <property type="molecule type" value="Genomic_DNA"/>
</dbReference>